<keyword evidence="3 6" id="KW-1133">Transmembrane helix</keyword>
<comment type="caution">
    <text evidence="7">The sequence shown here is derived from an EMBL/GenBank/DDBJ whole genome shotgun (WGS) entry which is preliminary data.</text>
</comment>
<evidence type="ECO:0000256" key="2">
    <source>
        <dbReference type="ARBA" id="ARBA00022692"/>
    </source>
</evidence>
<dbReference type="PANTHER" id="PTHR36926:SF1">
    <property type="entry name" value="COLICIN V PRODUCTION PROTEIN"/>
    <property type="match status" value="1"/>
</dbReference>
<feature type="compositionally biased region" description="Basic and acidic residues" evidence="5">
    <location>
        <begin position="175"/>
        <end position="185"/>
    </location>
</feature>
<evidence type="ECO:0000313" key="8">
    <source>
        <dbReference type="Proteomes" id="UP000294599"/>
    </source>
</evidence>
<dbReference type="InterPro" id="IPR052719">
    <property type="entry name" value="CvpA-like"/>
</dbReference>
<keyword evidence="8" id="KW-1185">Reference proteome</keyword>
<dbReference type="OrthoDB" id="9810601at2"/>
<comment type="subcellular location">
    <subcellularLocation>
        <location evidence="1">Membrane</location>
        <topology evidence="1">Multi-pass membrane protein</topology>
    </subcellularLocation>
</comment>
<sequence length="203" mass="21983">MSALNGADWVIVAILLVSVVIGLWRGFIREVLSLIVWIAAVTAAILFGADVAAFYADWINVPSVRVALGYATVFLLVFVVFALLSWLVTRLLRGGGLSGTDRMLGLGFGLLRGGLLVAVLVLLLGYTPMPRDPWWQESQLIPRFEPLAGWVREQLPDTLASLQALSPPEQLPVKLEAKPKPEPPERAAPAATPTHEHRSAGGF</sequence>
<dbReference type="RefSeq" id="WP_123521066.1">
    <property type="nucleotide sequence ID" value="NZ_JBHLWF010000085.1"/>
</dbReference>
<feature type="transmembrane region" description="Helical" evidence="6">
    <location>
        <begin position="31"/>
        <end position="55"/>
    </location>
</feature>
<evidence type="ECO:0000313" key="7">
    <source>
        <dbReference type="EMBL" id="TCS97396.1"/>
    </source>
</evidence>
<evidence type="ECO:0000256" key="1">
    <source>
        <dbReference type="ARBA" id="ARBA00004141"/>
    </source>
</evidence>
<feature type="transmembrane region" description="Helical" evidence="6">
    <location>
        <begin position="67"/>
        <end position="92"/>
    </location>
</feature>
<evidence type="ECO:0000256" key="3">
    <source>
        <dbReference type="ARBA" id="ARBA00022989"/>
    </source>
</evidence>
<evidence type="ECO:0000256" key="6">
    <source>
        <dbReference type="SAM" id="Phobius"/>
    </source>
</evidence>
<feature type="transmembrane region" description="Helical" evidence="6">
    <location>
        <begin position="104"/>
        <end position="126"/>
    </location>
</feature>
<dbReference type="EMBL" id="SMAF01000013">
    <property type="protein sequence ID" value="TCS97396.1"/>
    <property type="molecule type" value="Genomic_DNA"/>
</dbReference>
<feature type="compositionally biased region" description="Basic and acidic residues" evidence="5">
    <location>
        <begin position="194"/>
        <end position="203"/>
    </location>
</feature>
<accession>A0A4S3KVE8</accession>
<dbReference type="AlphaFoldDB" id="A0A4S3KVE8"/>
<protein>
    <submittedName>
        <fullName evidence="7">Membrane protein required for colicin V production</fullName>
    </submittedName>
</protein>
<dbReference type="InterPro" id="IPR003825">
    <property type="entry name" value="Colicin-V_CvpA"/>
</dbReference>
<reference evidence="7 8" key="1">
    <citation type="submission" date="2019-03" db="EMBL/GenBank/DDBJ databases">
        <title>Genomic Encyclopedia of Type Strains, Phase IV (KMG-IV): sequencing the most valuable type-strain genomes for metagenomic binning, comparative biology and taxonomic classification.</title>
        <authorList>
            <person name="Goeker M."/>
        </authorList>
    </citation>
    <scope>NUCLEOTIDE SEQUENCE [LARGE SCALE GENOMIC DNA]</scope>
    <source>
        <strain evidence="7 8">DSM 21944</strain>
    </source>
</reference>
<dbReference type="GO" id="GO:0016020">
    <property type="term" value="C:membrane"/>
    <property type="evidence" value="ECO:0007669"/>
    <property type="project" value="UniProtKB-SubCell"/>
</dbReference>
<dbReference type="GO" id="GO:0009403">
    <property type="term" value="P:toxin biosynthetic process"/>
    <property type="evidence" value="ECO:0007669"/>
    <property type="project" value="InterPro"/>
</dbReference>
<proteinExistence type="predicted"/>
<dbReference type="Pfam" id="PF02674">
    <property type="entry name" value="Colicin_V"/>
    <property type="match status" value="1"/>
</dbReference>
<evidence type="ECO:0000256" key="5">
    <source>
        <dbReference type="SAM" id="MobiDB-lite"/>
    </source>
</evidence>
<keyword evidence="2 6" id="KW-0812">Transmembrane</keyword>
<dbReference type="Proteomes" id="UP000294599">
    <property type="component" value="Unassembled WGS sequence"/>
</dbReference>
<name>A0A4S3KVE8_9GAMM</name>
<feature type="transmembrane region" description="Helical" evidence="6">
    <location>
        <begin position="6"/>
        <end position="24"/>
    </location>
</feature>
<evidence type="ECO:0000256" key="4">
    <source>
        <dbReference type="ARBA" id="ARBA00023136"/>
    </source>
</evidence>
<gene>
    <name evidence="7" type="ORF">EDC25_11372</name>
</gene>
<dbReference type="PANTHER" id="PTHR36926">
    <property type="entry name" value="COLICIN V PRODUCTION PROTEIN"/>
    <property type="match status" value="1"/>
</dbReference>
<organism evidence="7 8">
    <name type="scientific">Pseudofulvimonas gallinarii</name>
    <dbReference type="NCBI Taxonomy" id="634155"/>
    <lineage>
        <taxon>Bacteria</taxon>
        <taxon>Pseudomonadati</taxon>
        <taxon>Pseudomonadota</taxon>
        <taxon>Gammaproteobacteria</taxon>
        <taxon>Lysobacterales</taxon>
        <taxon>Rhodanobacteraceae</taxon>
        <taxon>Pseudofulvimonas</taxon>
    </lineage>
</organism>
<feature type="region of interest" description="Disordered" evidence="5">
    <location>
        <begin position="163"/>
        <end position="203"/>
    </location>
</feature>
<keyword evidence="4 6" id="KW-0472">Membrane</keyword>